<evidence type="ECO:0000256" key="1">
    <source>
        <dbReference type="ARBA" id="ARBA00004342"/>
    </source>
</evidence>
<keyword evidence="6" id="KW-1185">Reference proteome</keyword>
<evidence type="ECO:0000313" key="5">
    <source>
        <dbReference type="EMBL" id="KAJ7194141.1"/>
    </source>
</evidence>
<dbReference type="SMART" id="SM00175">
    <property type="entry name" value="RAB"/>
    <property type="match status" value="1"/>
</dbReference>
<dbReference type="PROSITE" id="PS51421">
    <property type="entry name" value="RAS"/>
    <property type="match status" value="1"/>
</dbReference>
<dbReference type="Gene3D" id="3.40.50.300">
    <property type="entry name" value="P-loop containing nucleotide triphosphate hydrolases"/>
    <property type="match status" value="2"/>
</dbReference>
<name>A0AAD6Y132_9AGAR</name>
<gene>
    <name evidence="5" type="ORF">GGX14DRAFT_537433</name>
</gene>
<accession>A0AAD6Y132</accession>
<dbReference type="GO" id="GO:0007165">
    <property type="term" value="P:signal transduction"/>
    <property type="evidence" value="ECO:0007669"/>
    <property type="project" value="InterPro"/>
</dbReference>
<comment type="subcellular location">
    <subcellularLocation>
        <location evidence="1">Cell membrane</location>
        <topology evidence="1">Lipid-anchor</topology>
        <orientation evidence="1">Cytoplasmic side</orientation>
    </subcellularLocation>
</comment>
<sequence length="162" mass="18175">MLQHLPLHNLSFLGDGGVGTTALASVQDSEQTYDPTIEDSLRKCFLVGNHMCLVEVIDTAGQEEYEVLRDQWVLPSRCSAVLVLIGNKCDKSYDREVSQEEGYARVRQLGCEFVETSAKTAHNIDRVFASVVRMLRERNNLDQKNDAKSGRKKKMGRGKVTL</sequence>
<dbReference type="PANTHER" id="PTHR24070">
    <property type="entry name" value="RAS, DI-RAS, AND RHEB FAMILY MEMBERS OF SMALL GTPASE SUPERFAMILY"/>
    <property type="match status" value="1"/>
</dbReference>
<protein>
    <submittedName>
        <fullName evidence="5">P-loop containing nucleoside triphosphate hydrolase protein</fullName>
    </submittedName>
</protein>
<dbReference type="SMART" id="SM00173">
    <property type="entry name" value="RAS"/>
    <property type="match status" value="1"/>
</dbReference>
<dbReference type="PROSITE" id="PS51419">
    <property type="entry name" value="RAB"/>
    <property type="match status" value="1"/>
</dbReference>
<proteinExistence type="predicted"/>
<keyword evidence="5" id="KW-0378">Hydrolase</keyword>
<comment type="caution">
    <text evidence="5">The sequence shown here is derived from an EMBL/GenBank/DDBJ whole genome shotgun (WGS) entry which is preliminary data.</text>
</comment>
<evidence type="ECO:0000256" key="4">
    <source>
        <dbReference type="SAM" id="MobiDB-lite"/>
    </source>
</evidence>
<dbReference type="InterPro" id="IPR020849">
    <property type="entry name" value="Small_GTPase_Ras-type"/>
</dbReference>
<keyword evidence="2" id="KW-0547">Nucleotide-binding</keyword>
<dbReference type="InterPro" id="IPR001806">
    <property type="entry name" value="Small_GTPase"/>
</dbReference>
<evidence type="ECO:0000256" key="3">
    <source>
        <dbReference type="ARBA" id="ARBA00023134"/>
    </source>
</evidence>
<dbReference type="Pfam" id="PF00071">
    <property type="entry name" value="Ras"/>
    <property type="match status" value="2"/>
</dbReference>
<dbReference type="Proteomes" id="UP001219525">
    <property type="component" value="Unassembled WGS sequence"/>
</dbReference>
<dbReference type="GO" id="GO:0005525">
    <property type="term" value="F:GTP binding"/>
    <property type="evidence" value="ECO:0007669"/>
    <property type="project" value="UniProtKB-KW"/>
</dbReference>
<organism evidence="5 6">
    <name type="scientific">Mycena pura</name>
    <dbReference type="NCBI Taxonomy" id="153505"/>
    <lineage>
        <taxon>Eukaryota</taxon>
        <taxon>Fungi</taxon>
        <taxon>Dikarya</taxon>
        <taxon>Basidiomycota</taxon>
        <taxon>Agaricomycotina</taxon>
        <taxon>Agaricomycetes</taxon>
        <taxon>Agaricomycetidae</taxon>
        <taxon>Agaricales</taxon>
        <taxon>Marasmiineae</taxon>
        <taxon>Mycenaceae</taxon>
        <taxon>Mycena</taxon>
    </lineage>
</organism>
<dbReference type="GO" id="GO:0005886">
    <property type="term" value="C:plasma membrane"/>
    <property type="evidence" value="ECO:0007669"/>
    <property type="project" value="UniProtKB-SubCell"/>
</dbReference>
<dbReference type="SMART" id="SM00174">
    <property type="entry name" value="RHO"/>
    <property type="match status" value="1"/>
</dbReference>
<dbReference type="SUPFAM" id="SSF52540">
    <property type="entry name" value="P-loop containing nucleoside triphosphate hydrolases"/>
    <property type="match status" value="1"/>
</dbReference>
<keyword evidence="3" id="KW-0342">GTP-binding</keyword>
<dbReference type="PRINTS" id="PR00449">
    <property type="entry name" value="RASTRNSFRMNG"/>
</dbReference>
<evidence type="ECO:0000313" key="6">
    <source>
        <dbReference type="Proteomes" id="UP001219525"/>
    </source>
</evidence>
<dbReference type="EMBL" id="JARJCW010000101">
    <property type="protein sequence ID" value="KAJ7194141.1"/>
    <property type="molecule type" value="Genomic_DNA"/>
</dbReference>
<evidence type="ECO:0000256" key="2">
    <source>
        <dbReference type="ARBA" id="ARBA00022741"/>
    </source>
</evidence>
<dbReference type="GO" id="GO:0003924">
    <property type="term" value="F:GTPase activity"/>
    <property type="evidence" value="ECO:0007669"/>
    <property type="project" value="InterPro"/>
</dbReference>
<dbReference type="InterPro" id="IPR027417">
    <property type="entry name" value="P-loop_NTPase"/>
</dbReference>
<reference evidence="5" key="1">
    <citation type="submission" date="2023-03" db="EMBL/GenBank/DDBJ databases">
        <title>Massive genome expansion in bonnet fungi (Mycena s.s.) driven by repeated elements and novel gene families across ecological guilds.</title>
        <authorList>
            <consortium name="Lawrence Berkeley National Laboratory"/>
            <person name="Harder C.B."/>
            <person name="Miyauchi S."/>
            <person name="Viragh M."/>
            <person name="Kuo A."/>
            <person name="Thoen E."/>
            <person name="Andreopoulos B."/>
            <person name="Lu D."/>
            <person name="Skrede I."/>
            <person name="Drula E."/>
            <person name="Henrissat B."/>
            <person name="Morin E."/>
            <person name="Kohler A."/>
            <person name="Barry K."/>
            <person name="LaButti K."/>
            <person name="Morin E."/>
            <person name="Salamov A."/>
            <person name="Lipzen A."/>
            <person name="Mereny Z."/>
            <person name="Hegedus B."/>
            <person name="Baldrian P."/>
            <person name="Stursova M."/>
            <person name="Weitz H."/>
            <person name="Taylor A."/>
            <person name="Grigoriev I.V."/>
            <person name="Nagy L.G."/>
            <person name="Martin F."/>
            <person name="Kauserud H."/>
        </authorList>
    </citation>
    <scope>NUCLEOTIDE SEQUENCE</scope>
    <source>
        <strain evidence="5">9144</strain>
    </source>
</reference>
<feature type="region of interest" description="Disordered" evidence="4">
    <location>
        <begin position="142"/>
        <end position="162"/>
    </location>
</feature>
<dbReference type="AlphaFoldDB" id="A0AAD6Y132"/>
<feature type="compositionally biased region" description="Basic residues" evidence="4">
    <location>
        <begin position="150"/>
        <end position="162"/>
    </location>
</feature>